<comment type="caution">
    <text evidence="2">The sequence shown here is derived from an EMBL/GenBank/DDBJ whole genome shotgun (WGS) entry which is preliminary data.</text>
</comment>
<dbReference type="GO" id="GO:0044774">
    <property type="term" value="P:mitotic DNA integrity checkpoint signaling"/>
    <property type="evidence" value="ECO:0007669"/>
    <property type="project" value="TreeGrafter"/>
</dbReference>
<dbReference type="Gene3D" id="1.10.10.1450">
    <property type="match status" value="1"/>
</dbReference>
<feature type="domain" description="Mos1 transposase HTH" evidence="1">
    <location>
        <begin position="29"/>
        <end position="76"/>
    </location>
</feature>
<dbReference type="GO" id="GO:0006303">
    <property type="term" value="P:double-strand break repair via nonhomologous end joining"/>
    <property type="evidence" value="ECO:0007669"/>
    <property type="project" value="TreeGrafter"/>
</dbReference>
<dbReference type="GO" id="GO:0003690">
    <property type="term" value="F:double-stranded DNA binding"/>
    <property type="evidence" value="ECO:0007669"/>
    <property type="project" value="TreeGrafter"/>
</dbReference>
<dbReference type="GO" id="GO:0044547">
    <property type="term" value="F:DNA topoisomerase binding"/>
    <property type="evidence" value="ECO:0007669"/>
    <property type="project" value="TreeGrafter"/>
</dbReference>
<sequence length="137" mass="15982">MRCVSTVNHLNNNTQKSLRGCNTESNEEYVRYYLLYEFEKKSTATTACSNACQVYGKDAKDKSTCRRWFHKFMEGDRSCQDQARSGRSSYVGEDDIEQDIRNNLNLSVLELEDTFNVHQTMVERQLVNLSFTIKLDR</sequence>
<organism evidence="2 3">
    <name type="scientific">Trichonephila clavipes</name>
    <name type="common">Golden silk orbweaver</name>
    <name type="synonym">Nephila clavipes</name>
    <dbReference type="NCBI Taxonomy" id="2585209"/>
    <lineage>
        <taxon>Eukaryota</taxon>
        <taxon>Metazoa</taxon>
        <taxon>Ecdysozoa</taxon>
        <taxon>Arthropoda</taxon>
        <taxon>Chelicerata</taxon>
        <taxon>Arachnida</taxon>
        <taxon>Araneae</taxon>
        <taxon>Araneomorphae</taxon>
        <taxon>Entelegynae</taxon>
        <taxon>Araneoidea</taxon>
        <taxon>Nephilidae</taxon>
        <taxon>Trichonephila</taxon>
    </lineage>
</organism>
<dbReference type="GO" id="GO:0000729">
    <property type="term" value="P:DNA double-strand break processing"/>
    <property type="evidence" value="ECO:0007669"/>
    <property type="project" value="TreeGrafter"/>
</dbReference>
<dbReference type="GO" id="GO:0031297">
    <property type="term" value="P:replication fork processing"/>
    <property type="evidence" value="ECO:0007669"/>
    <property type="project" value="TreeGrafter"/>
</dbReference>
<dbReference type="Proteomes" id="UP000887159">
    <property type="component" value="Unassembled WGS sequence"/>
</dbReference>
<dbReference type="PANTHER" id="PTHR46060:SF2">
    <property type="entry name" value="HISTONE-LYSINE N-METHYLTRANSFERASE SETMAR"/>
    <property type="match status" value="1"/>
</dbReference>
<gene>
    <name evidence="2" type="primary">NCL1_20928</name>
    <name evidence="2" type="ORF">TNCV_796841</name>
</gene>
<evidence type="ECO:0000259" key="1">
    <source>
        <dbReference type="Pfam" id="PF17906"/>
    </source>
</evidence>
<dbReference type="InterPro" id="IPR052709">
    <property type="entry name" value="Transposase-MT_Hybrid"/>
</dbReference>
<dbReference type="EMBL" id="BMAU01021431">
    <property type="protein sequence ID" value="GFY35332.1"/>
    <property type="molecule type" value="Genomic_DNA"/>
</dbReference>
<reference evidence="2" key="1">
    <citation type="submission" date="2020-08" db="EMBL/GenBank/DDBJ databases">
        <title>Multicomponent nature underlies the extraordinary mechanical properties of spider dragline silk.</title>
        <authorList>
            <person name="Kono N."/>
            <person name="Nakamura H."/>
            <person name="Mori M."/>
            <person name="Yoshida Y."/>
            <person name="Ohtoshi R."/>
            <person name="Malay A.D."/>
            <person name="Moran D.A.P."/>
            <person name="Tomita M."/>
            <person name="Numata K."/>
            <person name="Arakawa K."/>
        </authorList>
    </citation>
    <scope>NUCLEOTIDE SEQUENCE</scope>
</reference>
<dbReference type="GO" id="GO:0046975">
    <property type="term" value="F:histone H3K36 methyltransferase activity"/>
    <property type="evidence" value="ECO:0007669"/>
    <property type="project" value="TreeGrafter"/>
</dbReference>
<dbReference type="PANTHER" id="PTHR46060">
    <property type="entry name" value="MARINER MOS1 TRANSPOSASE-LIKE PROTEIN"/>
    <property type="match status" value="1"/>
</dbReference>
<dbReference type="GO" id="GO:0042800">
    <property type="term" value="F:histone H3K4 methyltransferase activity"/>
    <property type="evidence" value="ECO:0007669"/>
    <property type="project" value="TreeGrafter"/>
</dbReference>
<evidence type="ECO:0000313" key="2">
    <source>
        <dbReference type="EMBL" id="GFY35332.1"/>
    </source>
</evidence>
<evidence type="ECO:0000313" key="3">
    <source>
        <dbReference type="Proteomes" id="UP000887159"/>
    </source>
</evidence>
<dbReference type="GO" id="GO:0000793">
    <property type="term" value="C:condensed chromosome"/>
    <property type="evidence" value="ECO:0007669"/>
    <property type="project" value="TreeGrafter"/>
</dbReference>
<dbReference type="GO" id="GO:0005634">
    <property type="term" value="C:nucleus"/>
    <property type="evidence" value="ECO:0007669"/>
    <property type="project" value="TreeGrafter"/>
</dbReference>
<keyword evidence="3" id="KW-1185">Reference proteome</keyword>
<dbReference type="GO" id="GO:0000014">
    <property type="term" value="F:single-stranded DNA endodeoxyribonuclease activity"/>
    <property type="evidence" value="ECO:0007669"/>
    <property type="project" value="TreeGrafter"/>
</dbReference>
<dbReference type="Pfam" id="PF17906">
    <property type="entry name" value="HTH_48"/>
    <property type="match status" value="1"/>
</dbReference>
<accession>A0A8X6WHS2</accession>
<dbReference type="GO" id="GO:0035861">
    <property type="term" value="C:site of double-strand break"/>
    <property type="evidence" value="ECO:0007669"/>
    <property type="project" value="TreeGrafter"/>
</dbReference>
<protein>
    <submittedName>
        <fullName evidence="2">Histone-lysine N-methyltransferase SETMAR</fullName>
    </submittedName>
</protein>
<dbReference type="InterPro" id="IPR041426">
    <property type="entry name" value="Mos1_HTH"/>
</dbReference>
<dbReference type="AlphaFoldDB" id="A0A8X6WHS2"/>
<dbReference type="GO" id="GO:0015074">
    <property type="term" value="P:DNA integration"/>
    <property type="evidence" value="ECO:0007669"/>
    <property type="project" value="TreeGrafter"/>
</dbReference>
<dbReference type="GO" id="GO:0003697">
    <property type="term" value="F:single-stranded DNA binding"/>
    <property type="evidence" value="ECO:0007669"/>
    <property type="project" value="TreeGrafter"/>
</dbReference>
<proteinExistence type="predicted"/>
<name>A0A8X6WHS2_TRICX</name>